<keyword evidence="1" id="KW-0472">Membrane</keyword>
<feature type="transmembrane region" description="Helical" evidence="1">
    <location>
        <begin position="42"/>
        <end position="62"/>
    </location>
</feature>
<protein>
    <submittedName>
        <fullName evidence="2">Uncharacterized protein</fullName>
    </submittedName>
</protein>
<name>A0A1I6GWG3_9EURY</name>
<proteinExistence type="predicted"/>
<feature type="transmembrane region" description="Helical" evidence="1">
    <location>
        <begin position="74"/>
        <end position="93"/>
    </location>
</feature>
<keyword evidence="1" id="KW-1133">Transmembrane helix</keyword>
<gene>
    <name evidence="2" type="ORF">SAMN04487947_1734</name>
</gene>
<accession>A0A1I6GWG3</accession>
<evidence type="ECO:0000256" key="1">
    <source>
        <dbReference type="SAM" id="Phobius"/>
    </source>
</evidence>
<feature type="transmembrane region" description="Helical" evidence="1">
    <location>
        <begin position="15"/>
        <end position="36"/>
    </location>
</feature>
<dbReference type="OrthoDB" id="385037at2157"/>
<organism evidence="2 3">
    <name type="scientific">Halogeometricum rufum</name>
    <dbReference type="NCBI Taxonomy" id="553469"/>
    <lineage>
        <taxon>Archaea</taxon>
        <taxon>Methanobacteriati</taxon>
        <taxon>Methanobacteriota</taxon>
        <taxon>Stenosarchaea group</taxon>
        <taxon>Halobacteria</taxon>
        <taxon>Halobacteriales</taxon>
        <taxon>Haloferacaceae</taxon>
        <taxon>Halogeometricum</taxon>
    </lineage>
</organism>
<keyword evidence="1" id="KW-0812">Transmembrane</keyword>
<sequence length="96" mass="9813">MSEGDERLGVRPRTAYLCSLFAFGTAGVAGGVADYVADGTAWSAVAVLGGGVILGVVGYNAVRPAAYDGPEEWGPLLYLTVAGSVLFALAVGWEFV</sequence>
<evidence type="ECO:0000313" key="3">
    <source>
        <dbReference type="Proteomes" id="UP000198531"/>
    </source>
</evidence>
<keyword evidence="3" id="KW-1185">Reference proteome</keyword>
<dbReference type="RefSeq" id="WP_089806452.1">
    <property type="nucleotide sequence ID" value="NZ_FOYT01000001.1"/>
</dbReference>
<dbReference type="STRING" id="553469.SAMN04487947_1734"/>
<dbReference type="EMBL" id="FOYT01000001">
    <property type="protein sequence ID" value="SFR46419.1"/>
    <property type="molecule type" value="Genomic_DNA"/>
</dbReference>
<dbReference type="Proteomes" id="UP000198531">
    <property type="component" value="Unassembled WGS sequence"/>
</dbReference>
<reference evidence="3" key="1">
    <citation type="submission" date="2016-10" db="EMBL/GenBank/DDBJ databases">
        <authorList>
            <person name="Varghese N."/>
            <person name="Submissions S."/>
        </authorList>
    </citation>
    <scope>NUCLEOTIDE SEQUENCE [LARGE SCALE GENOMIC DNA]</scope>
    <source>
        <strain evidence="3">CGMCC 1.7736</strain>
    </source>
</reference>
<dbReference type="AlphaFoldDB" id="A0A1I6GWG3"/>
<evidence type="ECO:0000313" key="2">
    <source>
        <dbReference type="EMBL" id="SFR46419.1"/>
    </source>
</evidence>